<evidence type="ECO:0000313" key="2">
    <source>
        <dbReference type="Proteomes" id="UP000315440"/>
    </source>
</evidence>
<dbReference type="OrthoDB" id="283021at2"/>
<organism evidence="1 2">
    <name type="scientific">Pseudobythopirellula maris</name>
    <dbReference type="NCBI Taxonomy" id="2527991"/>
    <lineage>
        <taxon>Bacteria</taxon>
        <taxon>Pseudomonadati</taxon>
        <taxon>Planctomycetota</taxon>
        <taxon>Planctomycetia</taxon>
        <taxon>Pirellulales</taxon>
        <taxon>Lacipirellulaceae</taxon>
        <taxon>Pseudobythopirellula</taxon>
    </lineage>
</organism>
<dbReference type="Proteomes" id="UP000315440">
    <property type="component" value="Unassembled WGS sequence"/>
</dbReference>
<keyword evidence="2" id="KW-1185">Reference proteome</keyword>
<reference evidence="1 2" key="1">
    <citation type="submission" date="2019-02" db="EMBL/GenBank/DDBJ databases">
        <title>Deep-cultivation of Planctomycetes and their phenomic and genomic characterization uncovers novel biology.</title>
        <authorList>
            <person name="Wiegand S."/>
            <person name="Jogler M."/>
            <person name="Boedeker C."/>
            <person name="Pinto D."/>
            <person name="Vollmers J."/>
            <person name="Rivas-Marin E."/>
            <person name="Kohn T."/>
            <person name="Peeters S.H."/>
            <person name="Heuer A."/>
            <person name="Rast P."/>
            <person name="Oberbeckmann S."/>
            <person name="Bunk B."/>
            <person name="Jeske O."/>
            <person name="Meyerdierks A."/>
            <person name="Storesund J.E."/>
            <person name="Kallscheuer N."/>
            <person name="Luecker S."/>
            <person name="Lage O.M."/>
            <person name="Pohl T."/>
            <person name="Merkel B.J."/>
            <person name="Hornburger P."/>
            <person name="Mueller R.-W."/>
            <person name="Bruemmer F."/>
            <person name="Labrenz M."/>
            <person name="Spormann A.M."/>
            <person name="Op Den Camp H."/>
            <person name="Overmann J."/>
            <person name="Amann R."/>
            <person name="Jetten M.S.M."/>
            <person name="Mascher T."/>
            <person name="Medema M.H."/>
            <person name="Devos D.P."/>
            <person name="Kaster A.-K."/>
            <person name="Ovreas L."/>
            <person name="Rohde M."/>
            <person name="Galperin M.Y."/>
            <person name="Jogler C."/>
        </authorList>
    </citation>
    <scope>NUCLEOTIDE SEQUENCE [LARGE SCALE GENOMIC DNA]</scope>
    <source>
        <strain evidence="1 2">Mal64</strain>
    </source>
</reference>
<protein>
    <submittedName>
        <fullName evidence="1">Uncharacterized protein</fullName>
    </submittedName>
</protein>
<evidence type="ECO:0000313" key="1">
    <source>
        <dbReference type="EMBL" id="TWT87563.1"/>
    </source>
</evidence>
<accession>A0A5C5ZM98</accession>
<name>A0A5C5ZM98_9BACT</name>
<dbReference type="RefSeq" id="WP_146401809.1">
    <property type="nucleotide sequence ID" value="NZ_SJPQ01000003.1"/>
</dbReference>
<gene>
    <name evidence="1" type="ORF">Mal64_31050</name>
</gene>
<sequence length="185" mass="20504">MGWGVLRYARLAYFSKAPAERQLFRLIKQRSVRRFVEVGVGSLERSAKLLEFAASIAAEGEITYAGFDWFDERDTSLERLRLIDAHRQLRDTGASVRLTPGGPTAGLAALSNSLQDSDLILLSRHASDELLSSAWFFLPRMCHPGTIVLREPANAEGDADQWDDTPLEQISELAAAYAPSRRLAA</sequence>
<dbReference type="EMBL" id="SJPQ01000003">
    <property type="protein sequence ID" value="TWT87563.1"/>
    <property type="molecule type" value="Genomic_DNA"/>
</dbReference>
<comment type="caution">
    <text evidence="1">The sequence shown here is derived from an EMBL/GenBank/DDBJ whole genome shotgun (WGS) entry which is preliminary data.</text>
</comment>
<proteinExistence type="predicted"/>
<dbReference type="AlphaFoldDB" id="A0A5C5ZM98"/>